<dbReference type="CAZy" id="GT21">
    <property type="family name" value="Glycosyltransferase Family 21"/>
</dbReference>
<protein>
    <recommendedName>
        <fullName evidence="6">Ceramide glucosyltransferase</fullName>
        <ecNumber evidence="5">2.4.1.80</ecNumber>
    </recommendedName>
    <alternativeName>
        <fullName evidence="13">Glucosylceramide synthase</fullName>
    </alternativeName>
    <alternativeName>
        <fullName evidence="14">UDP-glucose ceramide glucosyltransferase</fullName>
    </alternativeName>
    <alternativeName>
        <fullName evidence="12">UDP-glucose:N-acylsphingosine D-glucosyltransferase</fullName>
    </alternativeName>
</protein>
<feature type="transmembrane region" description="Helical" evidence="15">
    <location>
        <begin position="56"/>
        <end position="80"/>
    </location>
</feature>
<dbReference type="GO" id="GO:0016020">
    <property type="term" value="C:membrane"/>
    <property type="evidence" value="ECO:0007669"/>
    <property type="project" value="UniProtKB-SubCell"/>
</dbReference>
<evidence type="ECO:0000256" key="10">
    <source>
        <dbReference type="ARBA" id="ARBA00022989"/>
    </source>
</evidence>
<dbReference type="InterPro" id="IPR029044">
    <property type="entry name" value="Nucleotide-diphossugar_trans"/>
</dbReference>
<comment type="subcellular location">
    <subcellularLocation>
        <location evidence="1">Membrane</location>
        <topology evidence="1">Multi-pass membrane protein</topology>
    </subcellularLocation>
</comment>
<dbReference type="UniPathway" id="UPA00222"/>
<keyword evidence="11 15" id="KW-0472">Membrane</keyword>
<evidence type="ECO:0000256" key="13">
    <source>
        <dbReference type="ARBA" id="ARBA00031543"/>
    </source>
</evidence>
<evidence type="ECO:0000256" key="11">
    <source>
        <dbReference type="ARBA" id="ARBA00023136"/>
    </source>
</evidence>
<comment type="pathway">
    <text evidence="3">Sphingolipid metabolism.</text>
</comment>
<organism evidence="17">
    <name type="scientific">Lachancea kluyveri</name>
    <name type="common">Yeast</name>
    <name type="synonym">Saccharomyces kluyveri</name>
    <dbReference type="NCBI Taxonomy" id="4934"/>
    <lineage>
        <taxon>Eukaryota</taxon>
        <taxon>Fungi</taxon>
        <taxon>Dikarya</taxon>
        <taxon>Ascomycota</taxon>
        <taxon>Saccharomycotina</taxon>
        <taxon>Saccharomycetes</taxon>
        <taxon>Saccharomycetales</taxon>
        <taxon>Saccharomycetaceae</taxon>
        <taxon>Lachancea</taxon>
    </lineage>
</organism>
<evidence type="ECO:0000256" key="16">
    <source>
        <dbReference type="SAM" id="SignalP"/>
    </source>
</evidence>
<dbReference type="GO" id="GO:0008120">
    <property type="term" value="F:ceramide glucosyltransferase activity"/>
    <property type="evidence" value="ECO:0007669"/>
    <property type="project" value="UniProtKB-EC"/>
</dbReference>
<dbReference type="EMBL" id="AB080772">
    <property type="protein sequence ID" value="BAB85841.1"/>
    <property type="molecule type" value="Genomic_DNA"/>
</dbReference>
<comment type="pathway">
    <text evidence="2">Lipid metabolism; sphingolipid metabolism.</text>
</comment>
<evidence type="ECO:0000256" key="3">
    <source>
        <dbReference type="ARBA" id="ARBA00004991"/>
    </source>
</evidence>
<evidence type="ECO:0000313" key="17">
    <source>
        <dbReference type="EMBL" id="BAB85841.1"/>
    </source>
</evidence>
<dbReference type="SUPFAM" id="SSF53448">
    <property type="entry name" value="Nucleotide-diphospho-sugar transferases"/>
    <property type="match status" value="1"/>
</dbReference>
<evidence type="ECO:0000256" key="5">
    <source>
        <dbReference type="ARBA" id="ARBA00012699"/>
    </source>
</evidence>
<keyword evidence="16" id="KW-0732">Signal</keyword>
<evidence type="ECO:0000256" key="2">
    <source>
        <dbReference type="ARBA" id="ARBA00004760"/>
    </source>
</evidence>
<name>Q8TGC9_LACKL</name>
<evidence type="ECO:0000256" key="14">
    <source>
        <dbReference type="ARBA" id="ARBA00032575"/>
    </source>
</evidence>
<evidence type="ECO:0000256" key="7">
    <source>
        <dbReference type="ARBA" id="ARBA00022676"/>
    </source>
</evidence>
<accession>Q8TGC9</accession>
<reference evidence="17" key="1">
    <citation type="journal article" date="2002" name="FEMS Yeast Res.">
        <title>Existence of cerebroside in Saccharomyces kluyveri and its related species.</title>
        <authorList>
            <person name="Takakuwa N."/>
            <person name="Kinoshita M."/>
            <person name="Oda Y."/>
            <person name="Ohnishi M."/>
        </authorList>
    </citation>
    <scope>NUCLEOTIDE SEQUENCE</scope>
    <source>
        <strain evidence="17">IFO 1685</strain>
    </source>
</reference>
<dbReference type="GO" id="GO:0006679">
    <property type="term" value="P:glucosylceramide biosynthetic process"/>
    <property type="evidence" value="ECO:0007669"/>
    <property type="project" value="TreeGrafter"/>
</dbReference>
<dbReference type="EC" id="2.4.1.80" evidence="5"/>
<evidence type="ECO:0000256" key="15">
    <source>
        <dbReference type="SAM" id="Phobius"/>
    </source>
</evidence>
<evidence type="ECO:0000256" key="8">
    <source>
        <dbReference type="ARBA" id="ARBA00022679"/>
    </source>
</evidence>
<feature type="chain" id="PRO_5004315187" description="Ceramide glucosyltransferase" evidence="16">
    <location>
        <begin position="31"/>
        <end position="553"/>
    </location>
</feature>
<dbReference type="PANTHER" id="PTHR12726:SF0">
    <property type="entry name" value="CERAMIDE GLUCOSYLTRANSFERASE"/>
    <property type="match status" value="1"/>
</dbReference>
<evidence type="ECO:0000256" key="4">
    <source>
        <dbReference type="ARBA" id="ARBA00006739"/>
    </source>
</evidence>
<dbReference type="PANTHER" id="PTHR12726">
    <property type="entry name" value="CERAMIDE GLUCOSYLTRANSFERASE"/>
    <property type="match status" value="1"/>
</dbReference>
<keyword evidence="10 15" id="KW-1133">Transmembrane helix</keyword>
<evidence type="ECO:0000256" key="12">
    <source>
        <dbReference type="ARBA" id="ARBA00031017"/>
    </source>
</evidence>
<dbReference type="AlphaFoldDB" id="Q8TGC9"/>
<keyword evidence="7" id="KW-0328">Glycosyltransferase</keyword>
<sequence>MMTLPTASIIGMSTLSLLILALFIAPSQEGLIPPAATSVTSDKKDAHPTTTQSGSLQWYLGLIGVIWYLIVLLLGYTGWVEVMRKFSQKKKLPKPNSKREPVSIIRPCKGIDTEMLQRLESCILQEYPKDKFEVLFCVENATDLCIPIIKQLIEKYPDYDLKLLISSAVDEKPIDYFGPNPKINNLAKAYRHAAYDIVWVLDSNVWVSPGTLARSVRSLEESLDNGLPTHGRPVVLTHHVPLAISISDRKSLSPSARLDEMFLFSSHAKFYVAFNKASIAPCINGKSNLYRRSSLDKAVALIGTGKKSTDLFRDKEIQSEARIIELKNQNRVPHEHASFLEVTSSDGQLQERTIECTRHFHGIEFFSTYIGEDNMIGTALWDMLGGRTGMTGDVVVQPLKFGTRDDGLRNYINRRVRWLRVRKYMVLAATLLEPTTESIVIGLMGSFGISALIGGRMSIVFSCHMILWCLTDWLQYKVLMDNLYQDECLHDLPQFLKEHGHRRPLCDWLKIWLLRELCALPIWVEAMCGSVIYWRNKPFKIKRDLTAEALNVM</sequence>
<evidence type="ECO:0000256" key="1">
    <source>
        <dbReference type="ARBA" id="ARBA00004141"/>
    </source>
</evidence>
<dbReference type="Pfam" id="PF13506">
    <property type="entry name" value="Glyco_transf_21"/>
    <property type="match status" value="1"/>
</dbReference>
<proteinExistence type="inferred from homology"/>
<dbReference type="Gene3D" id="3.90.550.10">
    <property type="entry name" value="Spore Coat Polysaccharide Biosynthesis Protein SpsA, Chain A"/>
    <property type="match status" value="1"/>
</dbReference>
<feature type="signal peptide" evidence="16">
    <location>
        <begin position="1"/>
        <end position="30"/>
    </location>
</feature>
<keyword evidence="8 17" id="KW-0808">Transferase</keyword>
<comment type="similarity">
    <text evidence="4">Belongs to the glycosyltransferase 2 family.</text>
</comment>
<feature type="transmembrane region" description="Helical" evidence="15">
    <location>
        <begin position="449"/>
        <end position="470"/>
    </location>
</feature>
<dbReference type="InterPro" id="IPR025993">
    <property type="entry name" value="Ceramide_glucosylTrfase"/>
</dbReference>
<evidence type="ECO:0000256" key="6">
    <source>
        <dbReference type="ARBA" id="ARBA00019988"/>
    </source>
</evidence>
<evidence type="ECO:0000256" key="9">
    <source>
        <dbReference type="ARBA" id="ARBA00022692"/>
    </source>
</evidence>
<keyword evidence="9 15" id="KW-0812">Transmembrane</keyword>